<dbReference type="GO" id="GO:1902017">
    <property type="term" value="P:regulation of cilium assembly"/>
    <property type="evidence" value="ECO:0007669"/>
    <property type="project" value="TreeGrafter"/>
</dbReference>
<dbReference type="InterPro" id="IPR026099">
    <property type="entry name" value="Odf2-rel"/>
</dbReference>
<evidence type="ECO:0000256" key="10">
    <source>
        <dbReference type="ARBA" id="ARBA00022871"/>
    </source>
</evidence>
<dbReference type="GeneTree" id="ENSGT00530000063497"/>
<dbReference type="SUPFAM" id="SSF57997">
    <property type="entry name" value="Tropomyosin"/>
    <property type="match status" value="1"/>
</dbReference>
<evidence type="ECO:0000256" key="12">
    <source>
        <dbReference type="ARBA" id="ARBA00023069"/>
    </source>
</evidence>
<comment type="subcellular location">
    <subcellularLocation>
        <location evidence="2">Cell projection</location>
        <location evidence="2">Cilium</location>
        <location evidence="2">Flagellum</location>
    </subcellularLocation>
    <subcellularLocation>
        <location evidence="1">Cytoplasm</location>
        <location evidence="1">Cytoskeleton</location>
        <location evidence="1">Microtubule organizing center</location>
        <location evidence="1">Centrosome</location>
        <location evidence="1">Centriole</location>
    </subcellularLocation>
    <subcellularLocation>
        <location evidence="3">Cytoplasm</location>
        <location evidence="3">Cytoskeleton</location>
        <location evidence="3">Spindle pole</location>
    </subcellularLocation>
</comment>
<dbReference type="GO" id="GO:0005813">
    <property type="term" value="C:centrosome"/>
    <property type="evidence" value="ECO:0007669"/>
    <property type="project" value="TreeGrafter"/>
</dbReference>
<dbReference type="GO" id="GO:0005814">
    <property type="term" value="C:centriole"/>
    <property type="evidence" value="ECO:0007669"/>
    <property type="project" value="UniProtKB-SubCell"/>
</dbReference>
<dbReference type="OrthoDB" id="413404at2759"/>
<dbReference type="GO" id="GO:1905793">
    <property type="term" value="P:protein localization to pericentriolar material"/>
    <property type="evidence" value="ECO:0007669"/>
    <property type="project" value="Ensembl"/>
</dbReference>
<evidence type="ECO:0000256" key="2">
    <source>
        <dbReference type="ARBA" id="ARBA00004230"/>
    </source>
</evidence>
<comment type="similarity">
    <text evidence="4">Belongs to the ODF2 family.</text>
</comment>
<evidence type="ECO:0000256" key="13">
    <source>
        <dbReference type="ARBA" id="ARBA00023212"/>
    </source>
</evidence>
<organism evidence="20 21">
    <name type="scientific">Cynoglossus semilaevis</name>
    <name type="common">Tongue sole</name>
    <dbReference type="NCBI Taxonomy" id="244447"/>
    <lineage>
        <taxon>Eukaryota</taxon>
        <taxon>Metazoa</taxon>
        <taxon>Chordata</taxon>
        <taxon>Craniata</taxon>
        <taxon>Vertebrata</taxon>
        <taxon>Euteleostomi</taxon>
        <taxon>Actinopterygii</taxon>
        <taxon>Neopterygii</taxon>
        <taxon>Teleostei</taxon>
        <taxon>Neoteleostei</taxon>
        <taxon>Acanthomorphata</taxon>
        <taxon>Carangaria</taxon>
        <taxon>Pleuronectiformes</taxon>
        <taxon>Pleuronectoidei</taxon>
        <taxon>Cynoglossidae</taxon>
        <taxon>Cynoglossinae</taxon>
        <taxon>Cynoglossus</taxon>
    </lineage>
</organism>
<dbReference type="FunCoup" id="A0A3P8URD5">
    <property type="interactions" value="302"/>
</dbReference>
<evidence type="ECO:0000256" key="15">
    <source>
        <dbReference type="ARBA" id="ARBA00040458"/>
    </source>
</evidence>
<dbReference type="InParanoid" id="A0A3P8URD5"/>
<dbReference type="AlphaFoldDB" id="A0A3P8URD5"/>
<evidence type="ECO:0000256" key="1">
    <source>
        <dbReference type="ARBA" id="ARBA00004114"/>
    </source>
</evidence>
<dbReference type="PANTHER" id="PTHR23162:SF8">
    <property type="entry name" value="OUTER DENSE FIBER PROTEIN 2"/>
    <property type="match status" value="1"/>
</dbReference>
<evidence type="ECO:0000256" key="6">
    <source>
        <dbReference type="ARBA" id="ARBA00022490"/>
    </source>
</evidence>
<dbReference type="PANTHER" id="PTHR23162">
    <property type="entry name" value="OUTER DENSE FIBER OF SPERM TAILS 2"/>
    <property type="match status" value="1"/>
</dbReference>
<evidence type="ECO:0000256" key="14">
    <source>
        <dbReference type="ARBA" id="ARBA00023273"/>
    </source>
</evidence>
<dbReference type="GO" id="GO:0007283">
    <property type="term" value="P:spermatogenesis"/>
    <property type="evidence" value="ECO:0007669"/>
    <property type="project" value="UniProtKB-KW"/>
</dbReference>
<reference evidence="20" key="3">
    <citation type="submission" date="2025-09" db="UniProtKB">
        <authorList>
            <consortium name="Ensembl"/>
        </authorList>
    </citation>
    <scope>IDENTIFICATION</scope>
</reference>
<dbReference type="RefSeq" id="XP_008322948.1">
    <property type="nucleotide sequence ID" value="XM_008324726.2"/>
</dbReference>
<feature type="region of interest" description="Disordered" evidence="19">
    <location>
        <begin position="1"/>
        <end position="48"/>
    </location>
</feature>
<evidence type="ECO:0000256" key="7">
    <source>
        <dbReference type="ARBA" id="ARBA00022701"/>
    </source>
</evidence>
<evidence type="ECO:0000256" key="18">
    <source>
        <dbReference type="SAM" id="Coils"/>
    </source>
</evidence>
<dbReference type="Ensembl" id="ENSCSET00000002869.1">
    <property type="protein sequence ID" value="ENSCSEP00000002825.1"/>
    <property type="gene ID" value="ENSCSEG00000001866.1"/>
</dbReference>
<keyword evidence="21" id="KW-1185">Reference proteome</keyword>
<evidence type="ECO:0000256" key="17">
    <source>
        <dbReference type="ARBA" id="ARBA00043200"/>
    </source>
</evidence>
<dbReference type="GO" id="GO:0005874">
    <property type="term" value="C:microtubule"/>
    <property type="evidence" value="ECO:0007669"/>
    <property type="project" value="UniProtKB-KW"/>
</dbReference>
<feature type="coiled-coil region" evidence="18">
    <location>
        <begin position="308"/>
        <end position="423"/>
    </location>
</feature>
<evidence type="ECO:0000313" key="20">
    <source>
        <dbReference type="Ensembl" id="ENSCSEP00000002825.1"/>
    </source>
</evidence>
<dbReference type="KEGG" id="csem:103389346"/>
<sequence>MRKAMKSRSTSPPVHVHVSDNTPIHVHVKNNRRSPAVTPQGKSRADRATLRPTATVKTRVPWVPPGKASTRETSFKWEGPTHRLEILPPLHDSQPQFSSSALQLTDLALEEEEALHGRINNYERKIDDMLTEVASLKTEMERQKRKQMLDRHWEQLSASQRLIADQEEELTEVTKELEATEKENTRLRQSMEKILDTGHRSFSRLDTDRAHQDKETLLKKLMDAEADGAAAAKQISALRESVSKLCCASRPTAAEVSVLTHQKDMLLQKLEAFEATNHKLRRLLREHHGSKMESLRLSEQKETLLKKLTDTEAENTRLMLKLQEKDKEMHQLSRRLDAEKDNIKNTSDWSKSLESTRAHLQGQLRSKEAEKNRMCVQIKNLERAAERQRSEMERLKETMTRQRQQANVERETLKRAARAQKQQAQTAGQLSTKLMDMEKRMADALSTAECWQRHHNELMKEKNDLELKVSLMNSRVMEMTQQLQNTDGKTNLERRVMLERLHGLNTEGTAAKIENQALKAKVSATEEKLALSQSELQQVKASVKQYESLLDSYKIQVGKTRAEADEYAAMLTQAEQEAQNARDHLQQELAIVRREMQGRLSDLESLPEVLRRTELQLHEAHDRERCQERRGTELSSTMADLRMKVETQGNQLELSRQKNKVLLDENRQLQQRVESLETAVKEATSQNQNLLGIISKRENSVHSNHLLLEEKKKECTVLRKKLDDALDDARRQVSDTRERVATKEFSNQAKIMDLESQLNRSNTQISQLRRSKEEAEQLYQSQLQDLKDRLEQSDTTNKSLNNYVQFLRDTYADVFGDVTLGSSVHTYSPVCSGQ</sequence>
<dbReference type="GeneID" id="103389346"/>
<keyword evidence="14" id="KW-0966">Cell projection</keyword>
<reference evidence="20" key="2">
    <citation type="submission" date="2025-08" db="UniProtKB">
        <authorList>
            <consortium name="Ensembl"/>
        </authorList>
    </citation>
    <scope>IDENTIFICATION</scope>
</reference>
<feature type="coiled-coil region" evidence="18">
    <location>
        <begin position="112"/>
        <end position="197"/>
    </location>
</feature>
<keyword evidence="7" id="KW-0493">Microtubule</keyword>
<dbReference type="OMA" id="HVHINDT"/>
<protein>
    <recommendedName>
        <fullName evidence="15">Outer dense fiber protein 2</fullName>
    </recommendedName>
    <alternativeName>
        <fullName evidence="16">Cenexin</fullName>
    </alternativeName>
    <alternativeName>
        <fullName evidence="17">Outer dense fiber of sperm tails protein 2</fullName>
    </alternativeName>
</protein>
<feature type="coiled-coil region" evidence="18">
    <location>
        <begin position="515"/>
        <end position="595"/>
    </location>
</feature>
<evidence type="ECO:0000256" key="11">
    <source>
        <dbReference type="ARBA" id="ARBA00023054"/>
    </source>
</evidence>
<accession>A0A3P8URD5</accession>
<keyword evidence="10" id="KW-0744">Spermatogenesis</keyword>
<keyword evidence="11 18" id="KW-0175">Coiled coil</keyword>
<dbReference type="STRING" id="244447.ENSCSEP00000002825"/>
<keyword evidence="12" id="KW-0969">Cilium</keyword>
<evidence type="ECO:0000256" key="9">
    <source>
        <dbReference type="ARBA" id="ARBA00022846"/>
    </source>
</evidence>
<dbReference type="GO" id="GO:0030154">
    <property type="term" value="P:cell differentiation"/>
    <property type="evidence" value="ECO:0007669"/>
    <property type="project" value="UniProtKB-KW"/>
</dbReference>
<evidence type="ECO:0000313" key="21">
    <source>
        <dbReference type="Proteomes" id="UP000265120"/>
    </source>
</evidence>
<dbReference type="CTD" id="792921"/>
<keyword evidence="5" id="KW-0217">Developmental protein</keyword>
<feature type="coiled-coil region" evidence="18">
    <location>
        <begin position="448"/>
        <end position="475"/>
    </location>
</feature>
<proteinExistence type="inferred from homology"/>
<evidence type="ECO:0000256" key="4">
    <source>
        <dbReference type="ARBA" id="ARBA00009316"/>
    </source>
</evidence>
<keyword evidence="13" id="KW-0206">Cytoskeleton</keyword>
<keyword evidence="8" id="KW-0221">Differentiation</keyword>
<evidence type="ECO:0000256" key="3">
    <source>
        <dbReference type="ARBA" id="ARBA00004647"/>
    </source>
</evidence>
<evidence type="ECO:0000256" key="19">
    <source>
        <dbReference type="SAM" id="MobiDB-lite"/>
    </source>
</evidence>
<evidence type="ECO:0000256" key="5">
    <source>
        <dbReference type="ARBA" id="ARBA00022473"/>
    </source>
</evidence>
<reference evidence="20 21" key="1">
    <citation type="journal article" date="2014" name="Nat. Genet.">
        <title>Whole-genome sequence of a flatfish provides insights into ZW sex chromosome evolution and adaptation to a benthic lifestyle.</title>
        <authorList>
            <person name="Chen S."/>
            <person name="Zhang G."/>
            <person name="Shao C."/>
            <person name="Huang Q."/>
            <person name="Liu G."/>
            <person name="Zhang P."/>
            <person name="Song W."/>
            <person name="An N."/>
            <person name="Chalopin D."/>
            <person name="Volff J.N."/>
            <person name="Hong Y."/>
            <person name="Li Q."/>
            <person name="Sha Z."/>
            <person name="Zhou H."/>
            <person name="Xie M."/>
            <person name="Yu Q."/>
            <person name="Liu Y."/>
            <person name="Xiang H."/>
            <person name="Wang N."/>
            <person name="Wu K."/>
            <person name="Yang C."/>
            <person name="Zhou Q."/>
            <person name="Liao X."/>
            <person name="Yang L."/>
            <person name="Hu Q."/>
            <person name="Zhang J."/>
            <person name="Meng L."/>
            <person name="Jin L."/>
            <person name="Tian Y."/>
            <person name="Lian J."/>
            <person name="Yang J."/>
            <person name="Miao G."/>
            <person name="Liu S."/>
            <person name="Liang Z."/>
            <person name="Yan F."/>
            <person name="Li Y."/>
            <person name="Sun B."/>
            <person name="Zhang H."/>
            <person name="Zhang J."/>
            <person name="Zhu Y."/>
            <person name="Du M."/>
            <person name="Zhao Y."/>
            <person name="Schartl M."/>
            <person name="Tang Q."/>
            <person name="Wang J."/>
        </authorList>
    </citation>
    <scope>NUCLEOTIDE SEQUENCE</scope>
</reference>
<feature type="coiled-coil region" evidence="18">
    <location>
        <begin position="652"/>
        <end position="803"/>
    </location>
</feature>
<name>A0A3P8URD5_CYNSE</name>
<keyword evidence="9" id="KW-0282">Flagellum</keyword>
<dbReference type="GO" id="GO:0000922">
    <property type="term" value="C:spindle pole"/>
    <property type="evidence" value="ECO:0007669"/>
    <property type="project" value="UniProtKB-SubCell"/>
</dbReference>
<keyword evidence="6" id="KW-0963">Cytoplasm</keyword>
<evidence type="ECO:0000256" key="8">
    <source>
        <dbReference type="ARBA" id="ARBA00022782"/>
    </source>
</evidence>
<evidence type="ECO:0000256" key="16">
    <source>
        <dbReference type="ARBA" id="ARBA00041830"/>
    </source>
</evidence>
<dbReference type="Proteomes" id="UP000265120">
    <property type="component" value="Chromosome 14"/>
</dbReference>
<dbReference type="GO" id="GO:0031514">
    <property type="term" value="C:motile cilium"/>
    <property type="evidence" value="ECO:0007669"/>
    <property type="project" value="UniProtKB-SubCell"/>
</dbReference>